<dbReference type="Pfam" id="PF11085">
    <property type="entry name" value="YqhR"/>
    <property type="match status" value="1"/>
</dbReference>
<organism evidence="2 3">
    <name type="scientific">Bacillus kandeliae</name>
    <dbReference type="NCBI Taxonomy" id="3129297"/>
    <lineage>
        <taxon>Bacteria</taxon>
        <taxon>Bacillati</taxon>
        <taxon>Bacillota</taxon>
        <taxon>Bacilli</taxon>
        <taxon>Bacillales</taxon>
        <taxon>Bacillaceae</taxon>
        <taxon>Bacillus</taxon>
    </lineage>
</organism>
<dbReference type="InterPro" id="IPR024563">
    <property type="entry name" value="YqhR"/>
</dbReference>
<dbReference type="EMBL" id="CP147404">
    <property type="protein sequence ID" value="WXB92002.1"/>
    <property type="molecule type" value="Genomic_DNA"/>
</dbReference>
<reference evidence="2 3" key="1">
    <citation type="submission" date="2024-02" db="EMBL/GenBank/DDBJ databases">
        <title>Seven novel Bacillus-like species.</title>
        <authorList>
            <person name="Liu G."/>
        </authorList>
    </citation>
    <scope>NUCLEOTIDE SEQUENCE [LARGE SCALE GENOMIC DNA]</scope>
    <source>
        <strain evidence="2 3">FJAT-52991</strain>
    </source>
</reference>
<keyword evidence="1" id="KW-1133">Transmembrane helix</keyword>
<sequence length="165" mass="19241">MEKDVKQAKEVRFSLGNVIIIGVYGGLFWGVLAQFASYFHFISFNPNAVLKYMYVTEFKKTYLNVATSILFYILCSLLLAVIYYALFRKKKSMWVGVTYGAGLWVVFFIVLRSIYPAIPWWRTMNNDTLVTTICLLLLYGLFIGYSISYGYEHHKQMNVQREETE</sequence>
<name>A0ABZ2N3Z7_9BACI</name>
<feature type="transmembrane region" description="Helical" evidence="1">
    <location>
        <begin position="93"/>
        <end position="118"/>
    </location>
</feature>
<gene>
    <name evidence="2" type="ORF">WDJ61_12110</name>
</gene>
<keyword evidence="1" id="KW-0472">Membrane</keyword>
<feature type="transmembrane region" description="Helical" evidence="1">
    <location>
        <begin position="130"/>
        <end position="151"/>
    </location>
</feature>
<evidence type="ECO:0000313" key="3">
    <source>
        <dbReference type="Proteomes" id="UP001387364"/>
    </source>
</evidence>
<feature type="transmembrane region" description="Helical" evidence="1">
    <location>
        <begin position="21"/>
        <end position="42"/>
    </location>
</feature>
<dbReference type="Proteomes" id="UP001387364">
    <property type="component" value="Chromosome"/>
</dbReference>
<keyword evidence="1" id="KW-0812">Transmembrane</keyword>
<proteinExistence type="predicted"/>
<evidence type="ECO:0000256" key="1">
    <source>
        <dbReference type="SAM" id="Phobius"/>
    </source>
</evidence>
<feature type="transmembrane region" description="Helical" evidence="1">
    <location>
        <begin position="62"/>
        <end position="86"/>
    </location>
</feature>
<dbReference type="RefSeq" id="WP_338750039.1">
    <property type="nucleotide sequence ID" value="NZ_CP147404.1"/>
</dbReference>
<keyword evidence="3" id="KW-1185">Reference proteome</keyword>
<accession>A0ABZ2N3Z7</accession>
<protein>
    <submittedName>
        <fullName evidence="2">YqhR family membrane protein</fullName>
    </submittedName>
</protein>
<evidence type="ECO:0000313" key="2">
    <source>
        <dbReference type="EMBL" id="WXB92002.1"/>
    </source>
</evidence>